<dbReference type="GO" id="GO:0010181">
    <property type="term" value="F:FMN binding"/>
    <property type="evidence" value="ECO:0007669"/>
    <property type="project" value="TreeGrafter"/>
</dbReference>
<dbReference type="PANTHER" id="PTHR19384:SF17">
    <property type="entry name" value="NADPH--CYTOCHROME P450 REDUCTASE"/>
    <property type="match status" value="1"/>
</dbReference>
<dbReference type="Proteomes" id="UP000288168">
    <property type="component" value="Unassembled WGS sequence"/>
</dbReference>
<comment type="caution">
    <text evidence="3">The sequence shown here is derived from an EMBL/GenBank/DDBJ whole genome shotgun (WGS) entry which is preliminary data.</text>
</comment>
<gene>
    <name evidence="3" type="ORF">CEP54_013788</name>
</gene>
<dbReference type="STRING" id="1325734.A0A428P0N3"/>
<evidence type="ECO:0000256" key="1">
    <source>
        <dbReference type="ARBA" id="ARBA00022630"/>
    </source>
</evidence>
<dbReference type="GO" id="GO:0005829">
    <property type="term" value="C:cytosol"/>
    <property type="evidence" value="ECO:0007669"/>
    <property type="project" value="TreeGrafter"/>
</dbReference>
<keyword evidence="4" id="KW-1185">Reference proteome</keyword>
<dbReference type="AlphaFoldDB" id="A0A428P0N3"/>
<keyword evidence="1" id="KW-0285">Flavoprotein</keyword>
<dbReference type="Gene3D" id="3.40.50.80">
    <property type="entry name" value="Nucleotide-binding domain of ferredoxin-NADP reductase (FNR) module"/>
    <property type="match status" value="1"/>
</dbReference>
<sequence length="136" mass="15817">MRGFIHERARRKSEDYLYESEWEVCKLHALLKEMLTPQQEFKKILGFNFEVITAFSREGSTKIYVQHRLKERAAEVNELLEKAASIYVCGDAANMALAVKDVLAEVVSEQRSISKEMAENILQAMRASRKYQEDVW</sequence>
<dbReference type="PANTHER" id="PTHR19384">
    <property type="entry name" value="NITRIC OXIDE SYNTHASE-RELATED"/>
    <property type="match status" value="1"/>
</dbReference>
<dbReference type="GO" id="GO:0050660">
    <property type="term" value="F:flavin adenine dinucleotide binding"/>
    <property type="evidence" value="ECO:0007669"/>
    <property type="project" value="TreeGrafter"/>
</dbReference>
<protein>
    <recommendedName>
        <fullName evidence="2">NADPH--hemoprotein reductase</fullName>
        <ecNumber evidence="2">1.6.2.4</ecNumber>
    </recommendedName>
</protein>
<dbReference type="EC" id="1.6.2.4" evidence="2"/>
<dbReference type="EMBL" id="NKCI01000235">
    <property type="protein sequence ID" value="RSL46585.1"/>
    <property type="molecule type" value="Genomic_DNA"/>
</dbReference>
<dbReference type="OrthoDB" id="5144624at2759"/>
<dbReference type="SUPFAM" id="SSF52343">
    <property type="entry name" value="Ferredoxin reductase-like, C-terminal NADP-linked domain"/>
    <property type="match status" value="1"/>
</dbReference>
<reference evidence="3 4" key="1">
    <citation type="submission" date="2017-06" db="EMBL/GenBank/DDBJ databases">
        <title>Comparative genomic analysis of Ambrosia Fusariam Clade fungi.</title>
        <authorList>
            <person name="Stajich J.E."/>
            <person name="Carrillo J."/>
            <person name="Kijimoto T."/>
            <person name="Eskalen A."/>
            <person name="O'Donnell K."/>
            <person name="Kasson M."/>
        </authorList>
    </citation>
    <scope>NUCLEOTIDE SEQUENCE [LARGE SCALE GENOMIC DNA]</scope>
    <source>
        <strain evidence="3 4">NRRL62584</strain>
    </source>
</reference>
<name>A0A428P0N3_9HYPO</name>
<dbReference type="GO" id="GO:0003958">
    <property type="term" value="F:NADPH-hemoprotein reductase activity"/>
    <property type="evidence" value="ECO:0007669"/>
    <property type="project" value="UniProtKB-EC"/>
</dbReference>
<proteinExistence type="predicted"/>
<evidence type="ECO:0000256" key="2">
    <source>
        <dbReference type="ARBA" id="ARBA00023797"/>
    </source>
</evidence>
<evidence type="ECO:0000313" key="4">
    <source>
        <dbReference type="Proteomes" id="UP000288168"/>
    </source>
</evidence>
<evidence type="ECO:0000313" key="3">
    <source>
        <dbReference type="EMBL" id="RSL46585.1"/>
    </source>
</evidence>
<accession>A0A428P0N3</accession>
<dbReference type="InterPro" id="IPR039261">
    <property type="entry name" value="FNR_nucleotide-bd"/>
</dbReference>
<organism evidence="3 4">
    <name type="scientific">Fusarium duplospermum</name>
    <dbReference type="NCBI Taxonomy" id="1325734"/>
    <lineage>
        <taxon>Eukaryota</taxon>
        <taxon>Fungi</taxon>
        <taxon>Dikarya</taxon>
        <taxon>Ascomycota</taxon>
        <taxon>Pezizomycotina</taxon>
        <taxon>Sordariomycetes</taxon>
        <taxon>Hypocreomycetidae</taxon>
        <taxon>Hypocreales</taxon>
        <taxon>Nectriaceae</taxon>
        <taxon>Fusarium</taxon>
        <taxon>Fusarium solani species complex</taxon>
    </lineage>
</organism>